<dbReference type="Proteomes" id="UP000719412">
    <property type="component" value="Unassembled WGS sequence"/>
</dbReference>
<dbReference type="EMBL" id="JABDTM020026660">
    <property type="protein sequence ID" value="KAH0811660.1"/>
    <property type="molecule type" value="Genomic_DNA"/>
</dbReference>
<protein>
    <submittedName>
        <fullName evidence="2">Uncharacterized protein</fullName>
    </submittedName>
</protein>
<feature type="compositionally biased region" description="Basic and acidic residues" evidence="1">
    <location>
        <begin position="16"/>
        <end position="30"/>
    </location>
</feature>
<feature type="region of interest" description="Disordered" evidence="1">
    <location>
        <begin position="601"/>
        <end position="621"/>
    </location>
</feature>
<comment type="caution">
    <text evidence="2">The sequence shown here is derived from an EMBL/GenBank/DDBJ whole genome shotgun (WGS) entry which is preliminary data.</text>
</comment>
<feature type="region of interest" description="Disordered" evidence="1">
    <location>
        <begin position="1"/>
        <end position="73"/>
    </location>
</feature>
<gene>
    <name evidence="2" type="ORF">GEV33_011132</name>
</gene>
<proteinExistence type="predicted"/>
<feature type="compositionally biased region" description="Basic and acidic residues" evidence="1">
    <location>
        <begin position="56"/>
        <end position="70"/>
    </location>
</feature>
<reference evidence="2" key="2">
    <citation type="submission" date="2021-08" db="EMBL/GenBank/DDBJ databases">
        <authorList>
            <person name="Eriksson T."/>
        </authorList>
    </citation>
    <scope>NUCLEOTIDE SEQUENCE</scope>
    <source>
        <strain evidence="2">Stoneville</strain>
        <tissue evidence="2">Whole head</tissue>
    </source>
</reference>
<feature type="region of interest" description="Disordered" evidence="1">
    <location>
        <begin position="508"/>
        <end position="543"/>
    </location>
</feature>
<accession>A0A8J6H4H7</accession>
<organism evidence="2 3">
    <name type="scientific">Tenebrio molitor</name>
    <name type="common">Yellow mealworm beetle</name>
    <dbReference type="NCBI Taxonomy" id="7067"/>
    <lineage>
        <taxon>Eukaryota</taxon>
        <taxon>Metazoa</taxon>
        <taxon>Ecdysozoa</taxon>
        <taxon>Arthropoda</taxon>
        <taxon>Hexapoda</taxon>
        <taxon>Insecta</taxon>
        <taxon>Pterygota</taxon>
        <taxon>Neoptera</taxon>
        <taxon>Endopterygota</taxon>
        <taxon>Coleoptera</taxon>
        <taxon>Polyphaga</taxon>
        <taxon>Cucujiformia</taxon>
        <taxon>Tenebrionidae</taxon>
        <taxon>Tenebrio</taxon>
    </lineage>
</organism>
<sequence length="764" mass="86599">MPTPNLAKIFLNGKGKKTDGRNLDRSKWREFTFGTDPDDDTSSVYRAPETSSGKMARFEKETGGGRDRGAKLAAPTTSFPAPTFFLVPFGKIVERDRSLDLLIMETNICSRSRLSTDNNNQPNPAKTSLLESQMLSTFPSIYSAPFRTTRFPSGARFQAVEFSALRLVYSGNVSVCKQFIPYLEVGIDGSSSAIGVCFLLGLRVQLNLGLNRRCSASPARYAFSPCSSSYVVTADGRYLVVDPEETRKFASRRPYYHPSRNPGPFVPVSRIESSQHCSTIEITKGTCVWLGTNEFPWFSSMTINGTSMVSLEQVSGRKIVKYEEDHLAFTNAAACYGISWRMEFATNPCFRKTSYRLDDPRRFPIYIFINHLRSCLQTGTSMRNSCLLLLCADNGNEDGCVKRDLVHVLLTHTTKLEPCNYLPSNMALSNQEWYPISTSSTEKFMNPNCASSHLVRSSSDSSSFLPERGWIFPNQKTKSQQHLCLFYGSLCTKNASWLKTTISWSAADPPIRTSSGTPRSVPSSSSSRPSKNYHTNTKVNSTAHTRHYQVLMERHTKINLNINKEVSPEIGRVTPVMIHLRHVNYKSRPDLWEIEEKPNTGVMTASEPPPNPPTNITVDKSPIKMTNDRRCFTPRRLRKTSSTRRVPPPSDDDRKSRCVPLFLDLENCRWSIASKQDISFILDMVNNYVGYYRITRQQKSRWLEDYRERFRKESTGLRCAFPTSSSERLTRFINSFHDPHQRRKLDQLNGRRDDDTAGEQFPSS</sequence>
<evidence type="ECO:0000313" key="3">
    <source>
        <dbReference type="Proteomes" id="UP000719412"/>
    </source>
</evidence>
<evidence type="ECO:0000313" key="2">
    <source>
        <dbReference type="EMBL" id="KAH0811660.1"/>
    </source>
</evidence>
<feature type="compositionally biased region" description="Basic and acidic residues" evidence="1">
    <location>
        <begin position="744"/>
        <end position="755"/>
    </location>
</feature>
<keyword evidence="3" id="KW-1185">Reference proteome</keyword>
<reference evidence="2" key="1">
    <citation type="journal article" date="2020" name="J Insects Food Feed">
        <title>The yellow mealworm (Tenebrio molitor) genome: a resource for the emerging insects as food and feed industry.</title>
        <authorList>
            <person name="Eriksson T."/>
            <person name="Andere A."/>
            <person name="Kelstrup H."/>
            <person name="Emery V."/>
            <person name="Picard C."/>
        </authorList>
    </citation>
    <scope>NUCLEOTIDE SEQUENCE</scope>
    <source>
        <strain evidence="2">Stoneville</strain>
        <tissue evidence="2">Whole head</tissue>
    </source>
</reference>
<name>A0A8J6H4H7_TENMO</name>
<dbReference type="AlphaFoldDB" id="A0A8J6H4H7"/>
<feature type="region of interest" description="Disordered" evidence="1">
    <location>
        <begin position="743"/>
        <end position="764"/>
    </location>
</feature>
<evidence type="ECO:0000256" key="1">
    <source>
        <dbReference type="SAM" id="MobiDB-lite"/>
    </source>
</evidence>
<feature type="compositionally biased region" description="Low complexity" evidence="1">
    <location>
        <begin position="512"/>
        <end position="530"/>
    </location>
</feature>
<feature type="compositionally biased region" description="Polar residues" evidence="1">
    <location>
        <begin position="532"/>
        <end position="543"/>
    </location>
</feature>